<proteinExistence type="predicted"/>
<gene>
    <name evidence="2" type="ORF">SAMN05216548_101424</name>
</gene>
<feature type="chain" id="PRO_5011463288" evidence="1">
    <location>
        <begin position="24"/>
        <end position="218"/>
    </location>
</feature>
<protein>
    <submittedName>
        <fullName evidence="2">ABC-type uncharacterized transport system, substrate-binding protein</fullName>
    </submittedName>
</protein>
<keyword evidence="3" id="KW-1185">Reference proteome</keyword>
<dbReference type="EMBL" id="FOFG01000001">
    <property type="protein sequence ID" value="SEP75881.1"/>
    <property type="molecule type" value="Genomic_DNA"/>
</dbReference>
<feature type="signal peptide" evidence="1">
    <location>
        <begin position="1"/>
        <end position="23"/>
    </location>
</feature>
<accession>A0A1H9AHC3</accession>
<dbReference type="InterPro" id="IPR010412">
    <property type="entry name" value="DUF1007"/>
</dbReference>
<dbReference type="AlphaFoldDB" id="A0A1H9AHC3"/>
<evidence type="ECO:0000256" key="1">
    <source>
        <dbReference type="SAM" id="SignalP"/>
    </source>
</evidence>
<organism evidence="2 3">
    <name type="scientific">Faunimonas pinastri</name>
    <dbReference type="NCBI Taxonomy" id="1855383"/>
    <lineage>
        <taxon>Bacteria</taxon>
        <taxon>Pseudomonadati</taxon>
        <taxon>Pseudomonadota</taxon>
        <taxon>Alphaproteobacteria</taxon>
        <taxon>Hyphomicrobiales</taxon>
        <taxon>Afifellaceae</taxon>
        <taxon>Faunimonas</taxon>
    </lineage>
</organism>
<name>A0A1H9AHC3_9HYPH</name>
<dbReference type="Pfam" id="PF06226">
    <property type="entry name" value="DUF1007"/>
    <property type="match status" value="1"/>
</dbReference>
<dbReference type="Proteomes" id="UP000199647">
    <property type="component" value="Unassembled WGS sequence"/>
</dbReference>
<evidence type="ECO:0000313" key="3">
    <source>
        <dbReference type="Proteomes" id="UP000199647"/>
    </source>
</evidence>
<keyword evidence="1" id="KW-0732">Signal</keyword>
<sequence length="218" mass="24097">MRYWPHALAALVGLSALGGTAEAHPHVLTDVQEVVVFDKQGQVTGLKSIWRFDDAFSAYAVQGYDDKGKYTRASLQPLAQINVDSLADFKYFTSLKIGDQQIPMAKKATDYWLAYENGVLTLHFTLATSRPVPARGRTFEFDIYDPDYFVAYSFMTDRPPVLLADAPGECSIKVNQPDALDAQTAILLAQIPASQRSVPDSLKMITSKLNNGFRVTCP</sequence>
<reference evidence="2 3" key="1">
    <citation type="submission" date="2016-10" db="EMBL/GenBank/DDBJ databases">
        <authorList>
            <person name="de Groot N.N."/>
        </authorList>
    </citation>
    <scope>NUCLEOTIDE SEQUENCE [LARGE SCALE GENOMIC DNA]</scope>
    <source>
        <strain evidence="2 3">A52C2</strain>
    </source>
</reference>
<dbReference type="STRING" id="1855383.SAMN05216548_101424"/>
<evidence type="ECO:0000313" key="2">
    <source>
        <dbReference type="EMBL" id="SEP75881.1"/>
    </source>
</evidence>
<dbReference type="RefSeq" id="WP_177176656.1">
    <property type="nucleotide sequence ID" value="NZ_FOFG01000001.1"/>
</dbReference>